<dbReference type="NCBIfam" id="TIGR02145">
    <property type="entry name" value="Fib_succ_major"/>
    <property type="match status" value="1"/>
</dbReference>
<dbReference type="Pfam" id="PF09603">
    <property type="entry name" value="Fib_succ_major"/>
    <property type="match status" value="1"/>
</dbReference>
<proteinExistence type="predicted"/>
<accession>A0A380RVI4</accession>
<feature type="domain" description="Fibrobacter succinogenes major paralogous" evidence="1">
    <location>
        <begin position="49"/>
        <end position="121"/>
    </location>
</feature>
<evidence type="ECO:0000313" key="3">
    <source>
        <dbReference type="Proteomes" id="UP000255423"/>
    </source>
</evidence>
<protein>
    <submittedName>
        <fullName evidence="2">Major paralogous domain-containing protein</fullName>
    </submittedName>
</protein>
<name>A0A380RVI4_FIBSU</name>
<dbReference type="RefSeq" id="WP_109571994.1">
    <property type="nucleotide sequence ID" value="NZ_UHJL01000001.1"/>
</dbReference>
<organism evidence="2 3">
    <name type="scientific">Fibrobacter succinogenes</name>
    <name type="common">Bacteroides succinogenes</name>
    <dbReference type="NCBI Taxonomy" id="833"/>
    <lineage>
        <taxon>Bacteria</taxon>
        <taxon>Pseudomonadati</taxon>
        <taxon>Fibrobacterota</taxon>
        <taxon>Fibrobacteria</taxon>
        <taxon>Fibrobacterales</taxon>
        <taxon>Fibrobacteraceae</taxon>
        <taxon>Fibrobacter</taxon>
    </lineage>
</organism>
<evidence type="ECO:0000259" key="1">
    <source>
        <dbReference type="Pfam" id="PF09603"/>
    </source>
</evidence>
<dbReference type="EMBL" id="UHJL01000001">
    <property type="protein sequence ID" value="SUQ19311.1"/>
    <property type="molecule type" value="Genomic_DNA"/>
</dbReference>
<dbReference type="InterPro" id="IPR011871">
    <property type="entry name" value="Fib_succ_major"/>
</dbReference>
<gene>
    <name evidence="2" type="ORF">SAMN05661053_0541</name>
</gene>
<dbReference type="AlphaFoldDB" id="A0A380RVI4"/>
<evidence type="ECO:0000313" key="2">
    <source>
        <dbReference type="EMBL" id="SUQ19311.1"/>
    </source>
</evidence>
<reference evidence="2 3" key="1">
    <citation type="submission" date="2017-08" db="EMBL/GenBank/DDBJ databases">
        <authorList>
            <person name="de Groot N.N."/>
        </authorList>
    </citation>
    <scope>NUCLEOTIDE SEQUENCE [LARGE SCALE GENOMIC DNA]</scope>
    <source>
        <strain evidence="2 3">HM2</strain>
    </source>
</reference>
<sequence length="198" mass="22802">MREFFWAFVSVFFAIAFWACSDFSVGAADEDSRAGIFVDARDSQSYKTIEIGGQVWMAQNLNYFDASDSLYKRTSCYNDNAEYCEKQGRLYAWNVAMVACPQGWEIPSKADFDNLIEAVGGFDFAADSMMSLDFVSEIGGGYHFLEYYNYFDEYAYFWTTDEVRANYARTVMLEKGRSSVSYDETYEEFALSVRCVRK</sequence>
<dbReference type="Proteomes" id="UP000255423">
    <property type="component" value="Unassembled WGS sequence"/>
</dbReference>